<evidence type="ECO:0000256" key="3">
    <source>
        <dbReference type="ARBA" id="ARBA00022989"/>
    </source>
</evidence>
<reference evidence="8 9" key="1">
    <citation type="journal article" date="2011" name="Science">
        <title>The Selaginella genome identifies genetic changes associated with the evolution of vascular plants.</title>
        <authorList>
            <person name="Banks J.A."/>
            <person name="Nishiyama T."/>
            <person name="Hasebe M."/>
            <person name="Bowman J.L."/>
            <person name="Gribskov M."/>
            <person name="dePamphilis C."/>
            <person name="Albert V.A."/>
            <person name="Aono N."/>
            <person name="Aoyama T."/>
            <person name="Ambrose B.A."/>
            <person name="Ashton N.W."/>
            <person name="Axtell M.J."/>
            <person name="Barker E."/>
            <person name="Barker M.S."/>
            <person name="Bennetzen J.L."/>
            <person name="Bonawitz N.D."/>
            <person name="Chapple C."/>
            <person name="Cheng C."/>
            <person name="Correa L.G."/>
            <person name="Dacre M."/>
            <person name="DeBarry J."/>
            <person name="Dreyer I."/>
            <person name="Elias M."/>
            <person name="Engstrom E.M."/>
            <person name="Estelle M."/>
            <person name="Feng L."/>
            <person name="Finet C."/>
            <person name="Floyd S.K."/>
            <person name="Frommer W.B."/>
            <person name="Fujita T."/>
            <person name="Gramzow L."/>
            <person name="Gutensohn M."/>
            <person name="Harholt J."/>
            <person name="Hattori M."/>
            <person name="Heyl A."/>
            <person name="Hirai T."/>
            <person name="Hiwatashi Y."/>
            <person name="Ishikawa M."/>
            <person name="Iwata M."/>
            <person name="Karol K.G."/>
            <person name="Koehler B."/>
            <person name="Kolukisaoglu U."/>
            <person name="Kubo M."/>
            <person name="Kurata T."/>
            <person name="Lalonde S."/>
            <person name="Li K."/>
            <person name="Li Y."/>
            <person name="Litt A."/>
            <person name="Lyons E."/>
            <person name="Manning G."/>
            <person name="Maruyama T."/>
            <person name="Michael T.P."/>
            <person name="Mikami K."/>
            <person name="Miyazaki S."/>
            <person name="Morinaga S."/>
            <person name="Murata T."/>
            <person name="Mueller-Roeber B."/>
            <person name="Nelson D.R."/>
            <person name="Obara M."/>
            <person name="Oguri Y."/>
            <person name="Olmstead R.G."/>
            <person name="Onodera N."/>
            <person name="Petersen B.L."/>
            <person name="Pils B."/>
            <person name="Prigge M."/>
            <person name="Rensing S.A."/>
            <person name="Riano-Pachon D.M."/>
            <person name="Roberts A.W."/>
            <person name="Sato Y."/>
            <person name="Scheller H.V."/>
            <person name="Schulz B."/>
            <person name="Schulz C."/>
            <person name="Shakirov E.V."/>
            <person name="Shibagaki N."/>
            <person name="Shinohara N."/>
            <person name="Shippen D.E."/>
            <person name="Soerensen I."/>
            <person name="Sotooka R."/>
            <person name="Sugimoto N."/>
            <person name="Sugita M."/>
            <person name="Sumikawa N."/>
            <person name="Tanurdzic M."/>
            <person name="Theissen G."/>
            <person name="Ulvskov P."/>
            <person name="Wakazuki S."/>
            <person name="Weng J.K."/>
            <person name="Willats W.W."/>
            <person name="Wipf D."/>
            <person name="Wolf P.G."/>
            <person name="Yang L."/>
            <person name="Zimmer A.D."/>
            <person name="Zhu Q."/>
            <person name="Mitros T."/>
            <person name="Hellsten U."/>
            <person name="Loque D."/>
            <person name="Otillar R."/>
            <person name="Salamov A."/>
            <person name="Schmutz J."/>
            <person name="Shapiro H."/>
            <person name="Lindquist E."/>
            <person name="Lucas S."/>
            <person name="Rokhsar D."/>
            <person name="Grigoriev I.V."/>
        </authorList>
    </citation>
    <scope>NUCLEOTIDE SEQUENCE [LARGE SCALE GENOMIC DNA]</scope>
</reference>
<feature type="transmembrane region" description="Helical" evidence="5">
    <location>
        <begin position="267"/>
        <end position="286"/>
    </location>
</feature>
<dbReference type="PANTHER" id="PTHR12953:SF0">
    <property type="entry name" value="SUN DOMAIN-CONTAINING OSSIFICATION FACTOR"/>
    <property type="match status" value="1"/>
</dbReference>
<dbReference type="PROSITE" id="PS51469">
    <property type="entry name" value="SUN"/>
    <property type="match status" value="1"/>
</dbReference>
<feature type="chain" id="PRO_5003121662" description="SUN domain-containing protein" evidence="6">
    <location>
        <begin position="28"/>
        <end position="289"/>
    </location>
</feature>
<proteinExistence type="predicted"/>
<protein>
    <recommendedName>
        <fullName evidence="7">SUN domain-containing protein</fullName>
    </recommendedName>
</protein>
<dbReference type="Proteomes" id="UP000001514">
    <property type="component" value="Unassembled WGS sequence"/>
</dbReference>
<evidence type="ECO:0000256" key="5">
    <source>
        <dbReference type="SAM" id="Phobius"/>
    </source>
</evidence>
<dbReference type="InParanoid" id="D8RB23"/>
<feature type="signal peptide" evidence="6">
    <location>
        <begin position="1"/>
        <end position="27"/>
    </location>
</feature>
<dbReference type="Pfam" id="PF07738">
    <property type="entry name" value="Sad1_UNC"/>
    <property type="match status" value="1"/>
</dbReference>
<evidence type="ECO:0000256" key="6">
    <source>
        <dbReference type="SAM" id="SignalP"/>
    </source>
</evidence>
<dbReference type="KEGG" id="smo:SELMODRAFT_409316"/>
<keyword evidence="9" id="KW-1185">Reference proteome</keyword>
<keyword evidence="2 5" id="KW-0812">Transmembrane</keyword>
<dbReference type="GO" id="GO:0016020">
    <property type="term" value="C:membrane"/>
    <property type="evidence" value="ECO:0000318"/>
    <property type="project" value="GO_Central"/>
</dbReference>
<accession>D8RB23</accession>
<dbReference type="Gramene" id="EFJ30725">
    <property type="protein sequence ID" value="EFJ30725"/>
    <property type="gene ID" value="SELMODRAFT_409316"/>
</dbReference>
<feature type="domain" description="SUN" evidence="7">
    <location>
        <begin position="23"/>
        <end position="182"/>
    </location>
</feature>
<dbReference type="InterPro" id="IPR008979">
    <property type="entry name" value="Galactose-bd-like_sf"/>
</dbReference>
<dbReference type="AlphaFoldDB" id="D8RB23"/>
<comment type="subcellular location">
    <subcellularLocation>
        <location evidence="1">Endomembrane system</location>
    </subcellularLocation>
</comment>
<dbReference type="PANTHER" id="PTHR12953">
    <property type="entry name" value="MEMBRANE PROTEIN CH1 RELATED"/>
    <property type="match status" value="1"/>
</dbReference>
<dbReference type="InterPro" id="IPR045120">
    <property type="entry name" value="Suco/Slp1-like"/>
</dbReference>
<keyword evidence="6" id="KW-0732">Signal</keyword>
<dbReference type="EMBL" id="GL377575">
    <property type="protein sequence ID" value="EFJ30725.1"/>
    <property type="molecule type" value="Genomic_DNA"/>
</dbReference>
<evidence type="ECO:0000256" key="4">
    <source>
        <dbReference type="ARBA" id="ARBA00023136"/>
    </source>
</evidence>
<gene>
    <name evidence="8" type="ORF">SELMODRAFT_409316</name>
</gene>
<keyword evidence="3 5" id="KW-1133">Transmembrane helix</keyword>
<dbReference type="InterPro" id="IPR012919">
    <property type="entry name" value="SUN_dom"/>
</dbReference>
<name>D8RB23_SELML</name>
<dbReference type="SUPFAM" id="SSF49785">
    <property type="entry name" value="Galactose-binding domain-like"/>
    <property type="match status" value="1"/>
</dbReference>
<evidence type="ECO:0000313" key="8">
    <source>
        <dbReference type="EMBL" id="EFJ30725.1"/>
    </source>
</evidence>
<keyword evidence="4 5" id="KW-0472">Membrane</keyword>
<dbReference type="Gene3D" id="2.60.120.260">
    <property type="entry name" value="Galactose-binding domain-like"/>
    <property type="match status" value="1"/>
</dbReference>
<evidence type="ECO:0000256" key="2">
    <source>
        <dbReference type="ARBA" id="ARBA00022692"/>
    </source>
</evidence>
<dbReference type="GO" id="GO:0012505">
    <property type="term" value="C:endomembrane system"/>
    <property type="evidence" value="ECO:0007669"/>
    <property type="project" value="UniProtKB-SubCell"/>
</dbReference>
<sequence>MALLFFEILLLCSVFQLGILTSGTSLAEYEYDGPYVRFEEHNYAAAANGARVVSLNIEARGGGNILNRYKDQYYSSPCSAEDKFVVVELSKEIFVGAILIASYNDDSSHPRDLEILGSLEYPAEEWKLLGRLEAKDDIGAFQVFILPRSDHSVRYLKLRILSHHREETLCTLGTMMVYEPLIKRTRPQVFGAPFKPQQPPSPKVPPVGDTCTCKSAKELLGEEIQKILAKVESCNIWSFDRFVALLALPFFLFLFPSLVDKCGLDQGFFRGIIFSSGMLYLIMVVSKYF</sequence>
<evidence type="ECO:0000259" key="7">
    <source>
        <dbReference type="PROSITE" id="PS51469"/>
    </source>
</evidence>
<dbReference type="HOGENOM" id="CLU_974540_0_0_1"/>
<evidence type="ECO:0000313" key="9">
    <source>
        <dbReference type="Proteomes" id="UP000001514"/>
    </source>
</evidence>
<feature type="transmembrane region" description="Helical" evidence="5">
    <location>
        <begin position="236"/>
        <end position="255"/>
    </location>
</feature>
<organism evidence="9">
    <name type="scientific">Selaginella moellendorffii</name>
    <name type="common">Spikemoss</name>
    <dbReference type="NCBI Taxonomy" id="88036"/>
    <lineage>
        <taxon>Eukaryota</taxon>
        <taxon>Viridiplantae</taxon>
        <taxon>Streptophyta</taxon>
        <taxon>Embryophyta</taxon>
        <taxon>Tracheophyta</taxon>
        <taxon>Lycopodiopsida</taxon>
        <taxon>Selaginellales</taxon>
        <taxon>Selaginellaceae</taxon>
        <taxon>Selaginella</taxon>
    </lineage>
</organism>
<dbReference type="GO" id="GO:0005737">
    <property type="term" value="C:cytoplasm"/>
    <property type="evidence" value="ECO:0000318"/>
    <property type="project" value="GO_Central"/>
</dbReference>
<evidence type="ECO:0000256" key="1">
    <source>
        <dbReference type="ARBA" id="ARBA00004308"/>
    </source>
</evidence>
<dbReference type="eggNOG" id="KOG1396">
    <property type="taxonomic scope" value="Eukaryota"/>
</dbReference>